<organism evidence="2 3">
    <name type="scientific">candidate division WWE3 bacterium</name>
    <dbReference type="NCBI Taxonomy" id="2053526"/>
    <lineage>
        <taxon>Bacteria</taxon>
        <taxon>Katanobacteria</taxon>
    </lineage>
</organism>
<evidence type="ECO:0000313" key="2">
    <source>
        <dbReference type="EMBL" id="MCA9392348.1"/>
    </source>
</evidence>
<protein>
    <submittedName>
        <fullName evidence="2">DUF1653 domain-containing protein</fullName>
    </submittedName>
</protein>
<dbReference type="AlphaFoldDB" id="A0A955LKW5"/>
<evidence type="ECO:0000259" key="1">
    <source>
        <dbReference type="Pfam" id="PF07866"/>
    </source>
</evidence>
<dbReference type="InterPro" id="IPR023387">
    <property type="entry name" value="DUF1653-like_dom"/>
</dbReference>
<feature type="domain" description="DUF1653" evidence="1">
    <location>
        <begin position="24"/>
        <end position="90"/>
    </location>
</feature>
<dbReference type="EMBL" id="JAGQKZ010000042">
    <property type="protein sequence ID" value="MCA9392348.1"/>
    <property type="molecule type" value="Genomic_DNA"/>
</dbReference>
<comment type="caution">
    <text evidence="2">The sequence shown here is derived from an EMBL/GenBank/DDBJ whole genome shotgun (WGS) entry which is preliminary data.</text>
</comment>
<gene>
    <name evidence="2" type="ORF">KC614_04065</name>
</gene>
<accession>A0A955LKW5</accession>
<proteinExistence type="predicted"/>
<dbReference type="Pfam" id="PF07866">
    <property type="entry name" value="DUF1653"/>
    <property type="match status" value="1"/>
</dbReference>
<name>A0A955LKW5_UNCKA</name>
<reference evidence="2" key="2">
    <citation type="journal article" date="2021" name="Microbiome">
        <title>Successional dynamics and alternative stable states in a saline activated sludge microbial community over 9 years.</title>
        <authorList>
            <person name="Wang Y."/>
            <person name="Ye J."/>
            <person name="Ju F."/>
            <person name="Liu L."/>
            <person name="Boyd J.A."/>
            <person name="Deng Y."/>
            <person name="Parks D.H."/>
            <person name="Jiang X."/>
            <person name="Yin X."/>
            <person name="Woodcroft B.J."/>
            <person name="Tyson G.W."/>
            <person name="Hugenholtz P."/>
            <person name="Polz M.F."/>
            <person name="Zhang T."/>
        </authorList>
    </citation>
    <scope>NUCLEOTIDE SEQUENCE</scope>
    <source>
        <strain evidence="2">HKST-UBA03</strain>
    </source>
</reference>
<evidence type="ECO:0000313" key="3">
    <source>
        <dbReference type="Proteomes" id="UP000751518"/>
    </source>
</evidence>
<dbReference type="Gene3D" id="2.30.30.320">
    <property type="entry name" value="DUF1653-like domain"/>
    <property type="match status" value="1"/>
</dbReference>
<sequence>MGHKTYPELLSEVKEAEDLVKVGGQYTHYKHPDKPYDVLFVGITEWDENPVVIYRSRTRGEDVVWVRRLTGEDGWLTPATDQDGNQVDRFVPYQE</sequence>
<dbReference type="InterPro" id="IPR037135">
    <property type="entry name" value="DUF1653-like_dom_sf"/>
</dbReference>
<dbReference type="Proteomes" id="UP000751518">
    <property type="component" value="Unassembled WGS sequence"/>
</dbReference>
<reference evidence="2" key="1">
    <citation type="submission" date="2020-04" db="EMBL/GenBank/DDBJ databases">
        <authorList>
            <person name="Zhang T."/>
        </authorList>
    </citation>
    <scope>NUCLEOTIDE SEQUENCE</scope>
    <source>
        <strain evidence="2">HKST-UBA03</strain>
    </source>
</reference>